<dbReference type="CDD" id="cd09274">
    <property type="entry name" value="RNase_HI_RT_Ty3"/>
    <property type="match status" value="1"/>
</dbReference>
<dbReference type="Proteomes" id="UP001591681">
    <property type="component" value="Unassembled WGS sequence"/>
</dbReference>
<evidence type="ECO:0000313" key="15">
    <source>
        <dbReference type="EMBL" id="KAL2093598.1"/>
    </source>
</evidence>
<evidence type="ECO:0000256" key="5">
    <source>
        <dbReference type="ARBA" id="ARBA00022695"/>
    </source>
</evidence>
<dbReference type="GO" id="GO:0008233">
    <property type="term" value="F:peptidase activity"/>
    <property type="evidence" value="ECO:0007669"/>
    <property type="project" value="UniProtKB-KW"/>
</dbReference>
<dbReference type="GO" id="GO:0006508">
    <property type="term" value="P:proteolysis"/>
    <property type="evidence" value="ECO:0007669"/>
    <property type="project" value="UniProtKB-KW"/>
</dbReference>
<dbReference type="FunFam" id="3.10.20.370:FF:000001">
    <property type="entry name" value="Retrovirus-related Pol polyprotein from transposon 17.6-like protein"/>
    <property type="match status" value="1"/>
</dbReference>
<protein>
    <recommendedName>
        <fullName evidence="11">Gypsy retrotransposon integrase-like protein 1</fullName>
        <ecNumber evidence="2">3.1.26.4</ecNumber>
    </recommendedName>
</protein>
<keyword evidence="16" id="KW-1185">Reference proteome</keyword>
<evidence type="ECO:0000313" key="16">
    <source>
        <dbReference type="Proteomes" id="UP001591681"/>
    </source>
</evidence>
<evidence type="ECO:0000259" key="14">
    <source>
        <dbReference type="PROSITE" id="PS50994"/>
    </source>
</evidence>
<dbReference type="Gene3D" id="3.30.420.10">
    <property type="entry name" value="Ribonuclease H-like superfamily/Ribonuclease H"/>
    <property type="match status" value="1"/>
</dbReference>
<dbReference type="InterPro" id="IPR043128">
    <property type="entry name" value="Rev_trsase/Diguanyl_cyclase"/>
</dbReference>
<dbReference type="InterPro" id="IPR041588">
    <property type="entry name" value="Integrase_H2C2"/>
</dbReference>
<dbReference type="PANTHER" id="PTHR37984">
    <property type="entry name" value="PROTEIN CBG26694"/>
    <property type="match status" value="1"/>
</dbReference>
<feature type="domain" description="Reverse transcriptase" evidence="13">
    <location>
        <begin position="313"/>
        <end position="492"/>
    </location>
</feature>
<dbReference type="PROSITE" id="PS50878">
    <property type="entry name" value="RT_POL"/>
    <property type="match status" value="1"/>
</dbReference>
<dbReference type="Gene3D" id="1.10.340.70">
    <property type="match status" value="1"/>
</dbReference>
<keyword evidence="3" id="KW-0645">Protease</keyword>
<keyword evidence="10" id="KW-0511">Multifunctional enzyme</keyword>
<proteinExistence type="inferred from homology"/>
<dbReference type="FunFam" id="1.10.340.70:FF:000001">
    <property type="entry name" value="Retrovirus-related Pol polyprotein from transposon gypsy-like Protein"/>
    <property type="match status" value="1"/>
</dbReference>
<name>A0ABD1K3A9_9TELE</name>
<evidence type="ECO:0000256" key="9">
    <source>
        <dbReference type="ARBA" id="ARBA00022918"/>
    </source>
</evidence>
<keyword evidence="7" id="KW-0255">Endonuclease</keyword>
<dbReference type="SUPFAM" id="SSF53098">
    <property type="entry name" value="Ribonuclease H-like"/>
    <property type="match status" value="1"/>
</dbReference>
<comment type="caution">
    <text evidence="15">The sequence shown here is derived from an EMBL/GenBank/DDBJ whole genome shotgun (WGS) entry which is preliminary data.</text>
</comment>
<evidence type="ECO:0000256" key="3">
    <source>
        <dbReference type="ARBA" id="ARBA00022670"/>
    </source>
</evidence>
<feature type="domain" description="Integrase catalytic" evidence="14">
    <location>
        <begin position="877"/>
        <end position="1035"/>
    </location>
</feature>
<dbReference type="SUPFAM" id="SSF56672">
    <property type="entry name" value="DNA/RNA polymerases"/>
    <property type="match status" value="1"/>
</dbReference>
<dbReference type="FunFam" id="3.30.70.270:FF:000020">
    <property type="entry name" value="Transposon Tf2-6 polyprotein-like Protein"/>
    <property type="match status" value="1"/>
</dbReference>
<evidence type="ECO:0000256" key="6">
    <source>
        <dbReference type="ARBA" id="ARBA00022722"/>
    </source>
</evidence>
<evidence type="ECO:0000256" key="10">
    <source>
        <dbReference type="ARBA" id="ARBA00023268"/>
    </source>
</evidence>
<dbReference type="CDD" id="cd01647">
    <property type="entry name" value="RT_LTR"/>
    <property type="match status" value="1"/>
</dbReference>
<keyword evidence="9" id="KW-0695">RNA-directed DNA polymerase</keyword>
<dbReference type="InterPro" id="IPR041577">
    <property type="entry name" value="RT_RNaseH_2"/>
</dbReference>
<dbReference type="Pfam" id="PF17921">
    <property type="entry name" value="Integrase_H2C2"/>
    <property type="match status" value="1"/>
</dbReference>
<feature type="compositionally biased region" description="Polar residues" evidence="12">
    <location>
        <begin position="1267"/>
        <end position="1279"/>
    </location>
</feature>
<dbReference type="InterPro" id="IPR050951">
    <property type="entry name" value="Retrovirus_Pol_polyprotein"/>
</dbReference>
<keyword evidence="6" id="KW-0540">Nuclease</keyword>
<evidence type="ECO:0000256" key="12">
    <source>
        <dbReference type="SAM" id="MobiDB-lite"/>
    </source>
</evidence>
<feature type="region of interest" description="Disordered" evidence="12">
    <location>
        <begin position="1198"/>
        <end position="1299"/>
    </location>
</feature>
<evidence type="ECO:0000256" key="11">
    <source>
        <dbReference type="ARBA" id="ARBA00039658"/>
    </source>
</evidence>
<gene>
    <name evidence="15" type="ORF">ACEWY4_010910</name>
</gene>
<dbReference type="Gene3D" id="3.30.70.270">
    <property type="match status" value="2"/>
</dbReference>
<dbReference type="Pfam" id="PF00665">
    <property type="entry name" value="rve"/>
    <property type="match status" value="1"/>
</dbReference>
<dbReference type="InterPro" id="IPR036397">
    <property type="entry name" value="RNaseH_sf"/>
</dbReference>
<keyword evidence="4" id="KW-0808">Transferase</keyword>
<evidence type="ECO:0000256" key="1">
    <source>
        <dbReference type="ARBA" id="ARBA00010879"/>
    </source>
</evidence>
<dbReference type="FunFam" id="3.10.10.10:FF:000007">
    <property type="entry name" value="Retrovirus-related Pol polyprotein from transposon 17.6-like Protein"/>
    <property type="match status" value="1"/>
</dbReference>
<dbReference type="FunFam" id="3.30.420.10:FF:000032">
    <property type="entry name" value="Retrovirus-related Pol polyprotein from transposon 297-like Protein"/>
    <property type="match status" value="1"/>
</dbReference>
<keyword evidence="8" id="KW-0378">Hydrolase</keyword>
<dbReference type="InterPro" id="IPR012337">
    <property type="entry name" value="RNaseH-like_sf"/>
</dbReference>
<evidence type="ECO:0000256" key="4">
    <source>
        <dbReference type="ARBA" id="ARBA00022679"/>
    </source>
</evidence>
<comment type="similarity">
    <text evidence="1">Belongs to the beta type-B retroviral polymerase family. HERV class-II K(HML-2) pol subfamily.</text>
</comment>
<evidence type="ECO:0000256" key="7">
    <source>
        <dbReference type="ARBA" id="ARBA00022759"/>
    </source>
</evidence>
<evidence type="ECO:0000256" key="2">
    <source>
        <dbReference type="ARBA" id="ARBA00012180"/>
    </source>
</evidence>
<dbReference type="PANTHER" id="PTHR37984:SF5">
    <property type="entry name" value="PROTEIN NYNRIN-LIKE"/>
    <property type="match status" value="1"/>
</dbReference>
<sequence>MLDPSSISWLALKAANGLNIPYVGYAVMDFRVGGIEVKGKGVVIVRDDCINTEYGLLGMNVIEDCWAGIFRGGHPGVAAFKSVFPPAAEKAWDAAFAACQRINASMPNMDLQGVARLPRQPPVVVPPSTEMIIWAHVPQAASQPDCPVLIEDLENHGQEWRVARSVSWTRKGMVPMRVCNPNPFPLELRQRCPLASVTQIDPQDIQGQSRLVLRSTGPRVVEVDIQQVGQTPEEDHPALSLSGEGLNDHQQAQLKSLLQKWYHVFAANDEDFGQTAVVTHQIPTGVAPPIRERYRPVPPKLYTELRALLQGMLDSGVVKESASPWAAPVVLAKKKDGSLRFCVDYRKLNAVTHKDSFPLPRIEESLTSLSKSEWYSTLDLASGYWQVEVAPEDQEKTAFATPFGLYQFERMPFGLCNAPATFQRLMQRCLGAQVHDYLLIYLDDVIVYSPSFQSHLNHLEQVFARLHNYGLKLQPRKCRLFQRHVAYLGHIVSKEGVATDPDKTRVVRDWAVPSTVKQVRSFLGFAGYYRRFIPAFAKVAAPLHELLQGQANRPSARIQWTSDCQSAFDHLKQALLAAPILAYADFQLPFRVYTDASLHGLGAVLAQVQDGKERVIAYASRSLHASERNDQNYSSFKLELLALKWAVTEKFKDYLWGAQFTVFTDNNPLVHLDTATLGATEQRWVAQLANFSYDIRYRPGATNRNADVLSRLPGEATNLLVHVAGCSTTSEQQGAPEGWSERQAEDPDLRRLRALKASKEPPPRSDCPSLSPEFRCLLREWDRLELQDGVLVRCVAEPDTGAPVDQVLVPVQQARRLWEDYHKAGGHASGDKMVSLLRRRFYWPGMSTHARKWAAECSTCVVQKLGAQPKAPLCPISSSYPFETVALDFLSLGRPSDTYQYILVITDLFSRYALAVPTKDQSAPTTIRALYTALILPFGCPERILTDQGASFEALLMQQLCAVYGCKKVRTTPYHPQGNGACERFNRTLLSLLGTIDVNSQNQWPSLLPALLQAYNNTTHASTGMTPHYVIFGRHARLPVDMLHDAAPPQHRDDLEGWVRSHHQTLLQAYTTVRNNVERRMQWNQDRYDRNARTMPLLPGERVLMRNFRRRAQGKLAPQWLPTPFVIVTTPYRGRPVFTIRPEGKEGPLRTIHRNNLRACPTDAPAPQNGRQDKLPMLSGPRIPFVTCPPTPPMRPVPTVTLPGSAQEPPNAAVCPLPSLASTSLPHEAPGPRPQSAIVTGEQTVHPPVASTHDPVPPPGALAHDPASSQHDTDPTNTRRYPIRPNRGNPPARCTGPHRSRHPGVGWPFYSVETSAFPGLVASLGPCARAEDVGFNCLVP</sequence>
<dbReference type="Gene3D" id="3.10.10.10">
    <property type="entry name" value="HIV Type 1 Reverse Transcriptase, subunit A, domain 1"/>
    <property type="match status" value="1"/>
</dbReference>
<dbReference type="InterPro" id="IPR001584">
    <property type="entry name" value="Integrase_cat-core"/>
</dbReference>
<keyword evidence="5" id="KW-0548">Nucleotidyltransferase</keyword>
<reference evidence="15 16" key="1">
    <citation type="submission" date="2024-09" db="EMBL/GenBank/DDBJ databases">
        <title>A chromosome-level genome assembly of Gray's grenadier anchovy, Coilia grayii.</title>
        <authorList>
            <person name="Fu Z."/>
        </authorList>
    </citation>
    <scope>NUCLEOTIDE SEQUENCE [LARGE SCALE GENOMIC DNA]</scope>
    <source>
        <strain evidence="15">G4</strain>
        <tissue evidence="15">Muscle</tissue>
    </source>
</reference>
<organism evidence="15 16">
    <name type="scientific">Coilia grayii</name>
    <name type="common">Gray's grenadier anchovy</name>
    <dbReference type="NCBI Taxonomy" id="363190"/>
    <lineage>
        <taxon>Eukaryota</taxon>
        <taxon>Metazoa</taxon>
        <taxon>Chordata</taxon>
        <taxon>Craniata</taxon>
        <taxon>Vertebrata</taxon>
        <taxon>Euteleostomi</taxon>
        <taxon>Actinopterygii</taxon>
        <taxon>Neopterygii</taxon>
        <taxon>Teleostei</taxon>
        <taxon>Clupei</taxon>
        <taxon>Clupeiformes</taxon>
        <taxon>Clupeoidei</taxon>
        <taxon>Engraulidae</taxon>
        <taxon>Coilinae</taxon>
        <taxon>Coilia</taxon>
    </lineage>
</organism>
<dbReference type="GO" id="GO:0004523">
    <property type="term" value="F:RNA-DNA hybrid ribonuclease activity"/>
    <property type="evidence" value="ECO:0007669"/>
    <property type="project" value="UniProtKB-EC"/>
</dbReference>
<dbReference type="GO" id="GO:0003964">
    <property type="term" value="F:RNA-directed DNA polymerase activity"/>
    <property type="evidence" value="ECO:0007669"/>
    <property type="project" value="UniProtKB-KW"/>
</dbReference>
<dbReference type="Pfam" id="PF00078">
    <property type="entry name" value="RVT_1"/>
    <property type="match status" value="1"/>
</dbReference>
<dbReference type="InterPro" id="IPR000477">
    <property type="entry name" value="RT_dom"/>
</dbReference>
<dbReference type="EC" id="3.1.26.4" evidence="2"/>
<dbReference type="InterPro" id="IPR043502">
    <property type="entry name" value="DNA/RNA_pol_sf"/>
</dbReference>
<evidence type="ECO:0000259" key="13">
    <source>
        <dbReference type="PROSITE" id="PS50878"/>
    </source>
</evidence>
<dbReference type="Pfam" id="PF17919">
    <property type="entry name" value="RT_RNaseH_2"/>
    <property type="match status" value="1"/>
</dbReference>
<accession>A0ABD1K3A9</accession>
<dbReference type="PROSITE" id="PS50994">
    <property type="entry name" value="INTEGRASE"/>
    <property type="match status" value="1"/>
</dbReference>
<feature type="region of interest" description="Disordered" evidence="12">
    <location>
        <begin position="1158"/>
        <end position="1177"/>
    </location>
</feature>
<evidence type="ECO:0000256" key="8">
    <source>
        <dbReference type="ARBA" id="ARBA00022801"/>
    </source>
</evidence>
<dbReference type="EMBL" id="JBHFQA010000009">
    <property type="protein sequence ID" value="KAL2093598.1"/>
    <property type="molecule type" value="Genomic_DNA"/>
</dbReference>